<reference evidence="9 10" key="1">
    <citation type="submission" date="2024-06" db="EMBL/GenBank/DDBJ databases">
        <title>Soil Sphingobacterium thalpophilum.</title>
        <authorList>
            <person name="Yang J."/>
            <person name="Li J."/>
        </authorList>
    </citation>
    <scope>NUCLEOTIDE SEQUENCE [LARGE SCALE GENOMIC DNA]</scope>
    <source>
        <strain evidence="9 10">22g91tb</strain>
    </source>
</reference>
<sequence>MISYTIFNYKSTVGSLLLFLQFFVFSIAVAQENQTFLIEGRITDSAGTALAGVAVNNKTNPRSGTSSDSKGNYKLNVKKNDIIVFSHVGYQSLEQEVLSSSPIHVILSPNTEQLDEVLINVPYGVVKKSTYTGSVGYIDGAIIQKSQVSSISKALQGTVAGLQSFSSSGQPGSDATIRIRGIGSVNASSAPLYVVDGVPYAGTLSSIASSDIESISVLKDATAATLYGSRAANGVIMITTKQGRKSAPVIDITSKFGFSGRARRDYDQLSTNDYFELLWEAVRNNRLDNGLTADAAAAYASANLAGLIGINPYGTKNPQPVGIDGKLKTGLQPLWDDNWTEALSQDAHYTDVNVNVNGGSDNSRYYLSAGYLNDQGVAIESGFKRYTLRANVSSNIKKWLEVGVNVSGTHSIQDYPKQDDSNTANVILVSRAIPSFYPVYERNRETGAYLEDDLTGERIFDYGAYRATSFAKSNLLGSMPHDLNRTKRDAATVRGYLQIEPVKNLTFRSSANIDYDSRFSHNYSNPEFGPGVDYDGSVSRSNVRSTALTFNNVINYSGEINGLHKFKVLAGQEYHEYNTSQFGGSRSKVIAAGFFEPDVAAILNDFYGNSDQYKLLSFFGSGEYSFNDRYYVSASVRSDGSSRFHPDNRWGTFWSIGGSWRLINEDFLRGAKERGLNNLGLRMSYGAQGNDNIGYYAYQALYAISTNLGESALRASRLATPDLTWETNLNSNIGIDFGFWNNRLSGSVEYFERRSKNLLFSKELVPSSGFSSTSQNIGALKNYGWEFSLSGYPISTQDWKWNLSFNATTYKNKITSLPQEYMWSGNKKWVVGGSLYDFYLIEWAGVNRENGQPQWYRYDGKGNKIITEEYTSATQSDRVKSGTSLPDLSGGFQSTLSYKNLELSALFAYVLGGKIYNGDKLTLYHQGSPGAAWSKDMLNRWTPEHTDTDFPRLTTQAKNSWTNSSTRFLVDRSFLRLKTVTLSYGLPKGWLAPVGIRNANLFLQGENLLTFTKEQGLDPEQTFDGSTYFRYPTMRTFSFGVNVKL</sequence>
<keyword evidence="4 7" id="KW-0812">Transmembrane</keyword>
<dbReference type="PROSITE" id="PS52016">
    <property type="entry name" value="TONB_DEPENDENT_REC_3"/>
    <property type="match status" value="1"/>
</dbReference>
<dbReference type="NCBIfam" id="TIGR04057">
    <property type="entry name" value="SusC_RagA_signa"/>
    <property type="match status" value="1"/>
</dbReference>
<dbReference type="RefSeq" id="WP_370481381.1">
    <property type="nucleotide sequence ID" value="NZ_CP158797.1"/>
</dbReference>
<evidence type="ECO:0000313" key="10">
    <source>
        <dbReference type="Proteomes" id="UP001566204"/>
    </source>
</evidence>
<keyword evidence="2 7" id="KW-0813">Transport</keyword>
<evidence type="ECO:0000256" key="3">
    <source>
        <dbReference type="ARBA" id="ARBA00022452"/>
    </source>
</evidence>
<dbReference type="NCBIfam" id="TIGR04056">
    <property type="entry name" value="OMP_RagA_SusC"/>
    <property type="match status" value="1"/>
</dbReference>
<accession>A0ABV4H8B9</accession>
<evidence type="ECO:0000256" key="7">
    <source>
        <dbReference type="PROSITE-ProRule" id="PRU01360"/>
    </source>
</evidence>
<dbReference type="InterPro" id="IPR039426">
    <property type="entry name" value="TonB-dep_rcpt-like"/>
</dbReference>
<proteinExistence type="inferred from homology"/>
<evidence type="ECO:0000313" key="9">
    <source>
        <dbReference type="EMBL" id="MEZ0450735.1"/>
    </source>
</evidence>
<dbReference type="Proteomes" id="UP001566204">
    <property type="component" value="Unassembled WGS sequence"/>
</dbReference>
<dbReference type="InterPro" id="IPR008969">
    <property type="entry name" value="CarboxyPept-like_regulatory"/>
</dbReference>
<protein>
    <submittedName>
        <fullName evidence="9">TonB-dependent receptor</fullName>
    </submittedName>
</protein>
<keyword evidence="5 7" id="KW-0472">Membrane</keyword>
<keyword evidence="3 7" id="KW-1134">Transmembrane beta strand</keyword>
<keyword evidence="10" id="KW-1185">Reference proteome</keyword>
<comment type="similarity">
    <text evidence="7">Belongs to the TonB-dependent receptor family.</text>
</comment>
<evidence type="ECO:0000256" key="6">
    <source>
        <dbReference type="ARBA" id="ARBA00023237"/>
    </source>
</evidence>
<dbReference type="SUPFAM" id="SSF49464">
    <property type="entry name" value="Carboxypeptidase regulatory domain-like"/>
    <property type="match status" value="1"/>
</dbReference>
<organism evidence="9 10">
    <name type="scientific">Sphingobacterium thalpophilum</name>
    <dbReference type="NCBI Taxonomy" id="259"/>
    <lineage>
        <taxon>Bacteria</taxon>
        <taxon>Pseudomonadati</taxon>
        <taxon>Bacteroidota</taxon>
        <taxon>Sphingobacteriia</taxon>
        <taxon>Sphingobacteriales</taxon>
        <taxon>Sphingobacteriaceae</taxon>
        <taxon>Sphingobacterium</taxon>
    </lineage>
</organism>
<evidence type="ECO:0000256" key="1">
    <source>
        <dbReference type="ARBA" id="ARBA00004571"/>
    </source>
</evidence>
<keyword evidence="6 7" id="KW-0998">Cell outer membrane</keyword>
<dbReference type="InterPro" id="IPR023997">
    <property type="entry name" value="TonB-dep_OMP_SusC/RagA_CS"/>
</dbReference>
<comment type="caution">
    <text evidence="9">The sequence shown here is derived from an EMBL/GenBank/DDBJ whole genome shotgun (WGS) entry which is preliminary data.</text>
</comment>
<evidence type="ECO:0000256" key="5">
    <source>
        <dbReference type="ARBA" id="ARBA00023136"/>
    </source>
</evidence>
<dbReference type="EMBL" id="JBEOQB010000001">
    <property type="protein sequence ID" value="MEZ0450735.1"/>
    <property type="molecule type" value="Genomic_DNA"/>
</dbReference>
<dbReference type="SUPFAM" id="SSF56935">
    <property type="entry name" value="Porins"/>
    <property type="match status" value="1"/>
</dbReference>
<evidence type="ECO:0000256" key="4">
    <source>
        <dbReference type="ARBA" id="ARBA00022692"/>
    </source>
</evidence>
<evidence type="ECO:0000259" key="8">
    <source>
        <dbReference type="Pfam" id="PF07715"/>
    </source>
</evidence>
<dbReference type="Pfam" id="PF07715">
    <property type="entry name" value="Plug"/>
    <property type="match status" value="1"/>
</dbReference>
<dbReference type="InterPro" id="IPR023996">
    <property type="entry name" value="TonB-dep_OMP_SusC/RagA"/>
</dbReference>
<dbReference type="InterPro" id="IPR012910">
    <property type="entry name" value="Plug_dom"/>
</dbReference>
<dbReference type="InterPro" id="IPR036942">
    <property type="entry name" value="Beta-barrel_TonB_sf"/>
</dbReference>
<dbReference type="Pfam" id="PF13715">
    <property type="entry name" value="CarbopepD_reg_2"/>
    <property type="match status" value="1"/>
</dbReference>
<comment type="subcellular location">
    <subcellularLocation>
        <location evidence="1 7">Cell outer membrane</location>
        <topology evidence="1 7">Multi-pass membrane protein</topology>
    </subcellularLocation>
</comment>
<feature type="domain" description="TonB-dependent receptor plug" evidence="8">
    <location>
        <begin position="128"/>
        <end position="235"/>
    </location>
</feature>
<keyword evidence="9" id="KW-0675">Receptor</keyword>
<dbReference type="Gene3D" id="2.170.130.10">
    <property type="entry name" value="TonB-dependent receptor, plug domain"/>
    <property type="match status" value="1"/>
</dbReference>
<name>A0ABV4H8B9_9SPHI</name>
<dbReference type="Gene3D" id="2.40.170.20">
    <property type="entry name" value="TonB-dependent receptor, beta-barrel domain"/>
    <property type="match status" value="1"/>
</dbReference>
<dbReference type="InterPro" id="IPR037066">
    <property type="entry name" value="Plug_dom_sf"/>
</dbReference>
<gene>
    <name evidence="9" type="ORF">ABTW24_03915</name>
</gene>
<evidence type="ECO:0000256" key="2">
    <source>
        <dbReference type="ARBA" id="ARBA00022448"/>
    </source>
</evidence>